<dbReference type="AlphaFoldDB" id="A0A2A5T4C8"/>
<reference evidence="2" key="1">
    <citation type="submission" date="2017-04" db="EMBL/GenBank/DDBJ databases">
        <title>Genome evolution of the luminous symbionts of deep sea anglerfish.</title>
        <authorList>
            <person name="Hendry T.A."/>
        </authorList>
    </citation>
    <scope>NUCLEOTIDE SEQUENCE [LARGE SCALE GENOMIC DNA]</scope>
</reference>
<dbReference type="RefSeq" id="WP_097356313.1">
    <property type="nucleotide sequence ID" value="NZ_CAWNJE010000034.1"/>
</dbReference>
<proteinExistence type="predicted"/>
<dbReference type="EMBL" id="NBYY01000012">
    <property type="protein sequence ID" value="PCS23013.1"/>
    <property type="molecule type" value="Genomic_DNA"/>
</dbReference>
<organism evidence="1 2">
    <name type="scientific">Candidatus Enterovibrio escicola</name>
    <dbReference type="NCBI Taxonomy" id="1927127"/>
    <lineage>
        <taxon>Bacteria</taxon>
        <taxon>Pseudomonadati</taxon>
        <taxon>Pseudomonadota</taxon>
        <taxon>Gammaproteobacteria</taxon>
        <taxon>Vibrionales</taxon>
        <taxon>Vibrionaceae</taxon>
        <taxon>Enterovibrio</taxon>
    </lineage>
</organism>
<name>A0A2A5T4C8_9GAMM</name>
<evidence type="ECO:0000313" key="1">
    <source>
        <dbReference type="EMBL" id="PCS23013.1"/>
    </source>
</evidence>
<sequence>MRRHRTSRIHELAHHTTVVESMDSQLCKLHIKVLSAGVIPSGLRKSFIKVKALRDDYRSLSSMTGIEQQQAEFCLDYLQTFGMSDLAGMSDGIHWLTHYQKRILLALCDFIDDPLRCHRGLLAPLHQCKSLLKTLQTKQRVHLIKVVTVLISSMNIESWTIGKYSNKYQSALYDNNGLELFRGITHAELKEKYRTLWGQDINKGVYDDCIKMLKLAGFLEIESCYLSNDAGDIKRQELRESGASLDEINAIPRICSEAAFKRFTPAFKQVFAFMLDAEDMIKSKMKAFAKSAARKLSSAYATYSPFSDSFWTRKRNDFKQWKNGRSKYPQSASMMSACGDPIPIN</sequence>
<protein>
    <submittedName>
        <fullName evidence="1">Uncharacterized protein</fullName>
    </submittedName>
</protein>
<gene>
    <name evidence="1" type="ORF">BTN49_1341</name>
</gene>
<comment type="caution">
    <text evidence="1">The sequence shown here is derived from an EMBL/GenBank/DDBJ whole genome shotgun (WGS) entry which is preliminary data.</text>
</comment>
<dbReference type="Proteomes" id="UP000219020">
    <property type="component" value="Unassembled WGS sequence"/>
</dbReference>
<evidence type="ECO:0000313" key="2">
    <source>
        <dbReference type="Proteomes" id="UP000219020"/>
    </source>
</evidence>
<keyword evidence="2" id="KW-1185">Reference proteome</keyword>
<accession>A0A2A5T4C8</accession>